<comment type="caution">
    <text evidence="1">The sequence shown here is derived from an EMBL/GenBank/DDBJ whole genome shotgun (WGS) entry which is preliminary data.</text>
</comment>
<name>A0A552G1P0_MICAE</name>
<accession>A0A552G1P0</accession>
<dbReference type="AlphaFoldDB" id="A0A552G1P0"/>
<evidence type="ECO:0000313" key="1">
    <source>
        <dbReference type="EMBL" id="TRU52919.1"/>
    </source>
</evidence>
<reference evidence="1 2" key="1">
    <citation type="submission" date="2019-01" db="EMBL/GenBank/DDBJ databases">
        <title>Coherence of Microcystis species and biogeography revealed through population genomics.</title>
        <authorList>
            <person name="Perez-Carrascal O.M."/>
            <person name="Terrat Y."/>
            <person name="Giani A."/>
            <person name="Fortin N."/>
            <person name="Tromas N."/>
            <person name="Shapiro B.J."/>
        </authorList>
    </citation>
    <scope>NUCLEOTIDE SEQUENCE [LARGE SCALE GENOMIC DNA]</scope>
    <source>
        <strain evidence="1">Ma_QC_Ca_00000000_S207</strain>
    </source>
</reference>
<organism evidence="1 2">
    <name type="scientific">Microcystis aeruginosa Ma_QC_Ca_00000000_S207</name>
    <dbReference type="NCBI Taxonomy" id="2486251"/>
    <lineage>
        <taxon>Bacteria</taxon>
        <taxon>Bacillati</taxon>
        <taxon>Cyanobacteriota</taxon>
        <taxon>Cyanophyceae</taxon>
        <taxon>Oscillatoriophycideae</taxon>
        <taxon>Chroococcales</taxon>
        <taxon>Microcystaceae</taxon>
        <taxon>Microcystis</taxon>
    </lineage>
</organism>
<protein>
    <submittedName>
        <fullName evidence="1">Antitoxin of toxin-antitoxin stability system</fullName>
    </submittedName>
</protein>
<sequence length="39" mass="4351">MIVSLQEAQAKLPALIYNLKLGEELLITDNNLPRAKLSE</sequence>
<proteinExistence type="predicted"/>
<evidence type="ECO:0000313" key="2">
    <source>
        <dbReference type="Proteomes" id="UP000320293"/>
    </source>
</evidence>
<gene>
    <name evidence="1" type="ORF">EWV91_02725</name>
</gene>
<dbReference type="EMBL" id="SFBF01000052">
    <property type="protein sequence ID" value="TRU52919.1"/>
    <property type="molecule type" value="Genomic_DNA"/>
</dbReference>
<dbReference type="Proteomes" id="UP000320293">
    <property type="component" value="Unassembled WGS sequence"/>
</dbReference>